<dbReference type="Gene3D" id="1.10.10.1100">
    <property type="entry name" value="BFD-like [2Fe-2S]-binding domain"/>
    <property type="match status" value="1"/>
</dbReference>
<evidence type="ECO:0000259" key="3">
    <source>
        <dbReference type="Pfam" id="PF07992"/>
    </source>
</evidence>
<dbReference type="RefSeq" id="XP_004253622.1">
    <property type="nucleotide sequence ID" value="XM_004253574.1"/>
</dbReference>
<dbReference type="InterPro" id="IPR006076">
    <property type="entry name" value="FAD-dep_OxRdtase"/>
</dbReference>
<dbReference type="InterPro" id="IPR012460">
    <property type="entry name" value="DUF1667"/>
</dbReference>
<dbReference type="InterPro" id="IPR023753">
    <property type="entry name" value="FAD/NAD-binding_dom"/>
</dbReference>
<dbReference type="Gene3D" id="3.50.50.60">
    <property type="entry name" value="FAD/NAD(P)-binding domain"/>
    <property type="match status" value="3"/>
</dbReference>
<dbReference type="OMA" id="NCAMANG"/>
<evidence type="ECO:0000259" key="2">
    <source>
        <dbReference type="Pfam" id="PF04324"/>
    </source>
</evidence>
<dbReference type="PANTHER" id="PTHR42720:SF1">
    <property type="entry name" value="GLYCEROL 3-PHOSPHATE OXIDASE"/>
    <property type="match status" value="1"/>
</dbReference>
<proteinExistence type="predicted"/>
<dbReference type="PRINTS" id="PR00411">
    <property type="entry name" value="PNDRDTASEI"/>
</dbReference>
<dbReference type="FunFam" id="1.10.10.1100:FF:000010">
    <property type="entry name" value="Glycerol-3-phosphate dehydrogenase, putative"/>
    <property type="match status" value="1"/>
</dbReference>
<dbReference type="Gene3D" id="3.30.9.10">
    <property type="entry name" value="D-Amino Acid Oxidase, subunit A, domain 2"/>
    <property type="match status" value="1"/>
</dbReference>
<evidence type="ECO:0000259" key="1">
    <source>
        <dbReference type="Pfam" id="PF01266"/>
    </source>
</evidence>
<dbReference type="InterPro" id="IPR041854">
    <property type="entry name" value="BFD-like_2Fe2S-bd_dom_sf"/>
</dbReference>
<dbReference type="GeneID" id="14885843"/>
<accession>A0A0A1U537</accession>
<gene>
    <name evidence="4" type="ORF">EIN_043990</name>
</gene>
<feature type="domain" description="FAD dependent oxidoreductase" evidence="1">
    <location>
        <begin position="5"/>
        <end position="355"/>
    </location>
</feature>
<dbReference type="PANTHER" id="PTHR42720">
    <property type="entry name" value="GLYCEROL-3-PHOSPHATE DEHYDROGENASE"/>
    <property type="match status" value="1"/>
</dbReference>
<protein>
    <submittedName>
        <fullName evidence="4">Glycerol-3-phosphate dehydrogenase, putative</fullName>
        <ecNumber evidence="4">1.1.99.2</ecNumber>
    </submittedName>
</protein>
<dbReference type="Proteomes" id="UP000014680">
    <property type="component" value="Unassembled WGS sequence"/>
</dbReference>
<dbReference type="SUPFAM" id="SSF51905">
    <property type="entry name" value="FAD/NAD(P)-binding domain"/>
    <property type="match status" value="2"/>
</dbReference>
<dbReference type="Pfam" id="PF01266">
    <property type="entry name" value="DAO"/>
    <property type="match status" value="1"/>
</dbReference>
<dbReference type="InterPro" id="IPR052745">
    <property type="entry name" value="G3P_Oxidase/Oxidoreductase"/>
</dbReference>
<reference evidence="4 5" key="1">
    <citation type="submission" date="2012-10" db="EMBL/GenBank/DDBJ databases">
        <authorList>
            <person name="Zafar N."/>
            <person name="Inman J."/>
            <person name="Hall N."/>
            <person name="Lorenzi H."/>
            <person name="Caler E."/>
        </authorList>
    </citation>
    <scope>NUCLEOTIDE SEQUENCE [LARGE SCALE GENOMIC DNA]</scope>
    <source>
        <strain evidence="4 5">IP1</strain>
    </source>
</reference>
<dbReference type="InterPro" id="IPR007419">
    <property type="entry name" value="BFD-like_2Fe2S-bd_dom"/>
</dbReference>
<organism evidence="4 5">
    <name type="scientific">Entamoeba invadens IP1</name>
    <dbReference type="NCBI Taxonomy" id="370355"/>
    <lineage>
        <taxon>Eukaryota</taxon>
        <taxon>Amoebozoa</taxon>
        <taxon>Evosea</taxon>
        <taxon>Archamoebae</taxon>
        <taxon>Mastigamoebida</taxon>
        <taxon>Entamoebidae</taxon>
        <taxon>Entamoeba</taxon>
    </lineage>
</organism>
<dbReference type="EMBL" id="KB206902">
    <property type="protein sequence ID" value="ELP86851.1"/>
    <property type="molecule type" value="Genomic_DNA"/>
</dbReference>
<dbReference type="VEuPathDB" id="AmoebaDB:EIN_043990"/>
<dbReference type="InterPro" id="IPR036593">
    <property type="entry name" value="CPE0013-like_sf"/>
</dbReference>
<dbReference type="PRINTS" id="PR00368">
    <property type="entry name" value="FADPNR"/>
</dbReference>
<dbReference type="AlphaFoldDB" id="A0A0A1U537"/>
<keyword evidence="5" id="KW-1185">Reference proteome</keyword>
<dbReference type="SUPFAM" id="SSF160148">
    <property type="entry name" value="CPE0013-like"/>
    <property type="match status" value="1"/>
</dbReference>
<keyword evidence="4" id="KW-0560">Oxidoreductase</keyword>
<name>A0A0A1U537_ENTIV</name>
<dbReference type="EC" id="1.1.99.2" evidence="4"/>
<dbReference type="CDD" id="cd19946">
    <property type="entry name" value="GlpA-like_Fer2_BFD-like"/>
    <property type="match status" value="1"/>
</dbReference>
<dbReference type="SUPFAM" id="SSF54373">
    <property type="entry name" value="FAD-linked reductases, C-terminal domain"/>
    <property type="match status" value="1"/>
</dbReference>
<dbReference type="InterPro" id="IPR036291">
    <property type="entry name" value="NAD(P)-bd_dom_sf"/>
</dbReference>
<dbReference type="Pfam" id="PF04324">
    <property type="entry name" value="Fer2_BFD"/>
    <property type="match status" value="1"/>
</dbReference>
<dbReference type="SUPFAM" id="SSF51735">
    <property type="entry name" value="NAD(P)-binding Rossmann-fold domains"/>
    <property type="match status" value="1"/>
</dbReference>
<dbReference type="KEGG" id="eiv:EIN_043990"/>
<dbReference type="Pfam" id="PF07992">
    <property type="entry name" value="Pyr_redox_2"/>
    <property type="match status" value="1"/>
</dbReference>
<evidence type="ECO:0000313" key="5">
    <source>
        <dbReference type="Proteomes" id="UP000014680"/>
    </source>
</evidence>
<dbReference type="InterPro" id="IPR036188">
    <property type="entry name" value="FAD/NAD-bd_sf"/>
</dbReference>
<dbReference type="Gene3D" id="3.10.530.10">
    <property type="entry name" value="CPE0013-like"/>
    <property type="match status" value="1"/>
</dbReference>
<evidence type="ECO:0000313" key="4">
    <source>
        <dbReference type="EMBL" id="ELP86851.1"/>
    </source>
</evidence>
<dbReference type="OrthoDB" id="498204at2759"/>
<feature type="domain" description="BFD-like [2Fe-2S]-binding" evidence="2">
    <location>
        <begin position="408"/>
        <end position="459"/>
    </location>
</feature>
<feature type="domain" description="FAD/NAD(P)-binding" evidence="3">
    <location>
        <begin position="521"/>
        <end position="832"/>
    </location>
</feature>
<dbReference type="GO" id="GO:0047545">
    <property type="term" value="F:(S)-2-hydroxyglutarate dehydrogenase activity"/>
    <property type="evidence" value="ECO:0007669"/>
    <property type="project" value="UniProtKB-EC"/>
</dbReference>
<sequence length="1068" mass="115383">MSTYDVVIIGAGCVGSFAALEFSKYKNLKVALLEKARDVSTGATSANSGICHCGIDTTLETLKGRLVVRGNTLIHELHEKLNFGMTNCGELMVAKSEEEVPHLNKYMDIAKTKNVPVELWDYERVHKEEPKLGENIKAAIWCPTTAVVDPYEMTIAAALTAKANGVHVYTSTAVSGIKKIEGGYEVTAANGKTFKAKVVINSSGVFASDVSNMLYQADFHITARKGEEYLLDKKLKGIVKSVIFPCPTGVTKGTLIIPTVDGTVMVGPNADNQDSYTETSTTGAAMNKIFDLAKQLVPTINNMEVISAFAGLRPAIVENNNDFIIRENEKFPGFIEAVGVQSPGLTASPAIAEYIKGIFEESVKKNHPELKLENNTEFKYVPLSTKFRNMNDAERAEAATKDAAYSKIVCVCEQVTEGDVNAAIDEGARTIDAVKLRTRAGMGRCQGSYCTPRVMEILSKRLGIPMTSVSKSICGSEIAPYAVGKEEKQVCNDNEYPAWETTPKPHVKKPTNDVACERKEFDIVVVGGGPSGLAAAKAALDTNKSLKVAVIERMDRVGGVLLQCIHSGFGLGRYGEELSGPEYAYRLGEEAKAAGAVCLVNTYVTDVENTNDEYLIKAVVYGTSPVQIHAKKCIFTVGCRERSRFGIKIAGTRCAGVLTAGLAQALVNYKGILPGKRVVIQGSGDIGLIMARRMTLEGAKVLGVYEICPKICGLQRNVVQCCKDFDIPITLSTVVNRINGAPHLTSVTMTKVDARFTPIPGSEFDIECDCLLLSVGLIPQPDLTVQAGHNVGLNPRTRGPLVDGFRCVEKGIYAAGNQLHVHDLADEASNEGAIAGEAAALSIGGEKETLKVIPAKELLYCVPDRVCVVEQKQKLSFRFKEDFGSATVTAKVGDVEVGKSEIEHALPAEMGHVWVDAHACKSGEQVTLYVEAHPHEVVAAQTEGELVKHMNCIVCPRGCPIEVKIDTKTNQITSVKGNSCPRGDAYVRQEHIEPFRVFSTSMPVVGGVLERVPCKLTKPVPRSKIMEVMAQIHAHEAIKAPITKGQVLMKIPKMTDIVACYPVTVIEE</sequence>
<dbReference type="Pfam" id="PF07892">
    <property type="entry name" value="DUF1667"/>
    <property type="match status" value="1"/>
</dbReference>